<dbReference type="Pfam" id="PF18559">
    <property type="entry name" value="Exop_C"/>
    <property type="match status" value="1"/>
</dbReference>
<dbReference type="Pfam" id="PF01915">
    <property type="entry name" value="Glyco_hydro_3_C"/>
    <property type="match status" value="1"/>
</dbReference>
<dbReference type="Gene3D" id="3.20.20.300">
    <property type="entry name" value="Glycoside hydrolase, family 3, N-terminal domain"/>
    <property type="match status" value="1"/>
</dbReference>
<dbReference type="InterPro" id="IPR051915">
    <property type="entry name" value="Cellulose_Degrad_GH3"/>
</dbReference>
<dbReference type="GO" id="GO:0008422">
    <property type="term" value="F:beta-glucosidase activity"/>
    <property type="evidence" value="ECO:0007669"/>
    <property type="project" value="TreeGrafter"/>
</dbReference>
<dbReference type="InterPro" id="IPR001764">
    <property type="entry name" value="Glyco_hydro_3_N"/>
</dbReference>
<dbReference type="InterPro" id="IPR036962">
    <property type="entry name" value="Glyco_hydro_3_N_sf"/>
</dbReference>
<evidence type="ECO:0000259" key="3">
    <source>
        <dbReference type="Pfam" id="PF01915"/>
    </source>
</evidence>
<keyword evidence="1 5" id="KW-0378">Hydrolase</keyword>
<dbReference type="InterPro" id="IPR041443">
    <property type="entry name" value="Exop_C"/>
</dbReference>
<dbReference type="PANTHER" id="PTHR30620">
    <property type="entry name" value="PERIPLASMIC BETA-GLUCOSIDASE-RELATED"/>
    <property type="match status" value="1"/>
</dbReference>
<dbReference type="EMBL" id="QUQO01000001">
    <property type="protein sequence ID" value="RFB04301.1"/>
    <property type="molecule type" value="Genomic_DNA"/>
</dbReference>
<feature type="domain" description="Glycoside hydrolase family 3 C-terminal" evidence="3">
    <location>
        <begin position="437"/>
        <end position="648"/>
    </location>
</feature>
<dbReference type="InterPro" id="IPR017853">
    <property type="entry name" value="GH"/>
</dbReference>
<feature type="domain" description="ExoP galactose-binding-like" evidence="4">
    <location>
        <begin position="680"/>
        <end position="827"/>
    </location>
</feature>
<protein>
    <submittedName>
        <fullName evidence="5">Glycoside hydrolase family 3 protein</fullName>
    </submittedName>
</protein>
<proteinExistence type="predicted"/>
<evidence type="ECO:0000256" key="1">
    <source>
        <dbReference type="ARBA" id="ARBA00022801"/>
    </source>
</evidence>
<evidence type="ECO:0000259" key="2">
    <source>
        <dbReference type="Pfam" id="PF00933"/>
    </source>
</evidence>
<comment type="caution">
    <text evidence="5">The sequence shown here is derived from an EMBL/GenBank/DDBJ whole genome shotgun (WGS) entry which is preliminary data.</text>
</comment>
<evidence type="ECO:0000259" key="4">
    <source>
        <dbReference type="Pfam" id="PF18559"/>
    </source>
</evidence>
<dbReference type="PANTHER" id="PTHR30620:SF77">
    <property type="entry name" value="LYSOSOMAL BETA GLUCOSIDASE-LIKE"/>
    <property type="match status" value="1"/>
</dbReference>
<dbReference type="GO" id="GO:0009251">
    <property type="term" value="P:glucan catabolic process"/>
    <property type="evidence" value="ECO:0007669"/>
    <property type="project" value="TreeGrafter"/>
</dbReference>
<feature type="domain" description="Glycoside hydrolase family 3 N-terminal" evidence="2">
    <location>
        <begin position="74"/>
        <end position="396"/>
    </location>
</feature>
<reference evidence="5 6" key="1">
    <citation type="submission" date="2018-08" db="EMBL/GenBank/DDBJ databases">
        <title>Parvularcula sp. SM1705, isolated from surface water of the South Sea China.</title>
        <authorList>
            <person name="Sun L."/>
        </authorList>
    </citation>
    <scope>NUCLEOTIDE SEQUENCE [LARGE SCALE GENOMIC DNA]</scope>
    <source>
        <strain evidence="5 6">SM1705</strain>
    </source>
</reference>
<dbReference type="SUPFAM" id="SSF51445">
    <property type="entry name" value="(Trans)glycosidases"/>
    <property type="match status" value="1"/>
</dbReference>
<dbReference type="RefSeq" id="WP_116390930.1">
    <property type="nucleotide sequence ID" value="NZ_QUQO01000001.1"/>
</dbReference>
<keyword evidence="6" id="KW-1185">Reference proteome</keyword>
<dbReference type="Gene3D" id="2.60.120.430">
    <property type="entry name" value="Galactose-binding lectin"/>
    <property type="match status" value="1"/>
</dbReference>
<evidence type="ECO:0000313" key="6">
    <source>
        <dbReference type="Proteomes" id="UP000264589"/>
    </source>
</evidence>
<name>A0A371RFS8_9PROT</name>
<dbReference type="Pfam" id="PF00933">
    <property type="entry name" value="Glyco_hydro_3"/>
    <property type="match status" value="1"/>
</dbReference>
<dbReference type="InterPro" id="IPR036881">
    <property type="entry name" value="Glyco_hydro_3_C_sf"/>
</dbReference>
<dbReference type="Proteomes" id="UP000264589">
    <property type="component" value="Unassembled WGS sequence"/>
</dbReference>
<dbReference type="PROSITE" id="PS51257">
    <property type="entry name" value="PROKAR_LIPOPROTEIN"/>
    <property type="match status" value="1"/>
</dbReference>
<dbReference type="AlphaFoldDB" id="A0A371RFS8"/>
<evidence type="ECO:0000313" key="5">
    <source>
        <dbReference type="EMBL" id="RFB04301.1"/>
    </source>
</evidence>
<dbReference type="InterPro" id="IPR002772">
    <property type="entry name" value="Glyco_hydro_3_C"/>
</dbReference>
<dbReference type="Gene3D" id="3.40.50.1700">
    <property type="entry name" value="Glycoside hydrolase family 3 C-terminal domain"/>
    <property type="match status" value="1"/>
</dbReference>
<sequence length="842" mass="89057">MTRQNWLLTTAASALLLTACGGKEDAADTDKKAAAYTKADDPNVHPEIWPKGQSPVERDEAIEERVAEILAGMTLEQKVGQVIQGDIGATTPDDVAKYHLGSVLNGGNSAPKGDLRISPTEWLALADEFWDASVGPDGDGIPAIWGTDAVHGHSNIIGATIFPHNIGLGAANDPELIRRIGEVTALEIAVTGLDWTFAPTVATPRDDRWGRTYEGYSEGPEIVGAYAAEMVKGLQGEAGTDEFLGPDKVISTVKHFLGDGGTKDGIDQGETIATEEELRDIHAAGYIPAINAGVQSAMASYSSWNGRKMHGNKSLLSDVLVDQLGFDGFVVGDWNGHGQIKDCVPTDCLQSIMAGLDMYMAPDSWRGLYESTLGYAKSGDLPMDRLDEAVSRILRVKLTAGVWEKGRPSTRPLAGQWELLGAPEHRAVAREAVRKSLVLLKNDGTLPISPGANVLVTGAGANDMNMQTGGWTISWQGTGNAREDFPNADTIWEGIEATVNASGGTATLSEDGSYETAPDVAIVVFGETPYAEFQGDRPHVDFMDNAGLNALTSYQEAGIPAVAVFISGRPLYVNPELNASNAFLAAWLPGSEGGGVADVLFTDAAGNTRYDFTGRLSYSWPKRPDQAVLNVGDADYDPLFAYGTGLSYGDDGNLEELPTDYVVAGGGSDIVFDEGSSGDWRMSVVTAYSPPVQVEDVTAETQDGALRLSRIDREAQEDSLVLDWSGAAEASFIVSGGPVDWSRQANGELALQVDYRLDEPLSGPISLGMGCGEDCGADFTLPGTDSVGEWQSATIRLSCFGDAGLDLTAIDRPLVLTSAADNKLSMSFAGLATSPGGTACPE</sequence>
<gene>
    <name evidence="5" type="ORF">DX908_02795</name>
</gene>
<organism evidence="5 6">
    <name type="scientific">Parvularcula marina</name>
    <dbReference type="NCBI Taxonomy" id="2292771"/>
    <lineage>
        <taxon>Bacteria</taxon>
        <taxon>Pseudomonadati</taxon>
        <taxon>Pseudomonadota</taxon>
        <taxon>Alphaproteobacteria</taxon>
        <taxon>Parvularculales</taxon>
        <taxon>Parvularculaceae</taxon>
        <taxon>Parvularcula</taxon>
    </lineage>
</organism>
<dbReference type="InParanoid" id="A0A371RFS8"/>
<dbReference type="SUPFAM" id="SSF52279">
    <property type="entry name" value="Beta-D-glucan exohydrolase, C-terminal domain"/>
    <property type="match status" value="1"/>
</dbReference>
<dbReference type="OrthoDB" id="9781691at2"/>
<accession>A0A371RFS8</accession>
<dbReference type="PRINTS" id="PR00133">
    <property type="entry name" value="GLHYDRLASE3"/>
</dbReference>